<evidence type="ECO:0000256" key="1">
    <source>
        <dbReference type="ARBA" id="ARBA00004126"/>
    </source>
</evidence>
<dbReference type="GO" id="GO:0031965">
    <property type="term" value="C:nuclear membrane"/>
    <property type="evidence" value="ECO:0007669"/>
    <property type="project" value="UniProtKB-SubCell"/>
</dbReference>
<dbReference type="PANTHER" id="PTHR22593:SF2">
    <property type="entry name" value="TRANSMEMBRANE PROTEIN 18"/>
    <property type="match status" value="1"/>
</dbReference>
<evidence type="ECO:0000256" key="8">
    <source>
        <dbReference type="ARBA" id="ARBA00023125"/>
    </source>
</evidence>
<evidence type="ECO:0000313" key="11">
    <source>
        <dbReference type="EMBL" id="CAH1789922.1"/>
    </source>
</evidence>
<keyword evidence="8" id="KW-0238">DNA-binding</keyword>
<dbReference type="InterPro" id="IPR026721">
    <property type="entry name" value="TMEM18"/>
</dbReference>
<protein>
    <recommendedName>
        <fullName evidence="4">Transmembrane protein 18</fullName>
    </recommendedName>
</protein>
<evidence type="ECO:0000313" key="12">
    <source>
        <dbReference type="Proteomes" id="UP000749559"/>
    </source>
</evidence>
<evidence type="ECO:0000256" key="7">
    <source>
        <dbReference type="ARBA" id="ARBA00023054"/>
    </source>
</evidence>
<sequence>MTQPIRIDEIQGILSYLKSINWSEPWLCGLVAFHLIMLFLILVTRRHSNTQMILFFSLLSIAFFSEHINQWASSNWKLFSKEQYFDSNGMFISILFSAPILVNCLIIVAFSLWDMSHLLISVGRAKAKHDSKQQTEQEKAADKKDK</sequence>
<keyword evidence="10" id="KW-0539">Nucleus</keyword>
<accession>A0A8J1XSB0</accession>
<evidence type="ECO:0000256" key="9">
    <source>
        <dbReference type="ARBA" id="ARBA00023136"/>
    </source>
</evidence>
<dbReference type="AlphaFoldDB" id="A0A8J1XSB0"/>
<dbReference type="PANTHER" id="PTHR22593">
    <property type="entry name" value="TRANSMEMBRANE PROTEIN 18"/>
    <property type="match status" value="1"/>
</dbReference>
<evidence type="ECO:0000256" key="6">
    <source>
        <dbReference type="ARBA" id="ARBA00022989"/>
    </source>
</evidence>
<dbReference type="OrthoDB" id="411535at2759"/>
<reference evidence="11" key="1">
    <citation type="submission" date="2022-03" db="EMBL/GenBank/DDBJ databases">
        <authorList>
            <person name="Martin C."/>
        </authorList>
    </citation>
    <scope>NUCLEOTIDE SEQUENCE</scope>
</reference>
<evidence type="ECO:0000256" key="3">
    <source>
        <dbReference type="ARBA" id="ARBA00009971"/>
    </source>
</evidence>
<comment type="caution">
    <text evidence="11">The sequence shown here is derived from an EMBL/GenBank/DDBJ whole genome shotgun (WGS) entry which is preliminary data.</text>
</comment>
<evidence type="ECO:0000256" key="2">
    <source>
        <dbReference type="ARBA" id="ARBA00004127"/>
    </source>
</evidence>
<evidence type="ECO:0000256" key="4">
    <source>
        <dbReference type="ARBA" id="ARBA00014253"/>
    </source>
</evidence>
<comment type="subcellular location">
    <subcellularLocation>
        <location evidence="2">Endomembrane system</location>
        <topology evidence="2">Multi-pass membrane protein</topology>
    </subcellularLocation>
    <subcellularLocation>
        <location evidence="1">Nucleus membrane</location>
    </subcellularLocation>
</comment>
<keyword evidence="6" id="KW-1133">Transmembrane helix</keyword>
<dbReference type="Proteomes" id="UP000749559">
    <property type="component" value="Unassembled WGS sequence"/>
</dbReference>
<name>A0A8J1XSB0_OWEFU</name>
<proteinExistence type="inferred from homology"/>
<dbReference type="GO" id="GO:0003677">
    <property type="term" value="F:DNA binding"/>
    <property type="evidence" value="ECO:0007669"/>
    <property type="project" value="UniProtKB-KW"/>
</dbReference>
<comment type="similarity">
    <text evidence="3">Belongs to the TMEM18 family.</text>
</comment>
<gene>
    <name evidence="11" type="ORF">OFUS_LOCUS15199</name>
</gene>
<keyword evidence="12" id="KW-1185">Reference proteome</keyword>
<dbReference type="Pfam" id="PF14770">
    <property type="entry name" value="TMEM18"/>
    <property type="match status" value="1"/>
</dbReference>
<dbReference type="EMBL" id="CAIIXF020000007">
    <property type="protein sequence ID" value="CAH1789922.1"/>
    <property type="molecule type" value="Genomic_DNA"/>
</dbReference>
<keyword evidence="9" id="KW-0472">Membrane</keyword>
<evidence type="ECO:0000256" key="10">
    <source>
        <dbReference type="ARBA" id="ARBA00023242"/>
    </source>
</evidence>
<evidence type="ECO:0000256" key="5">
    <source>
        <dbReference type="ARBA" id="ARBA00022692"/>
    </source>
</evidence>
<keyword evidence="7" id="KW-0175">Coiled coil</keyword>
<organism evidence="11 12">
    <name type="scientific">Owenia fusiformis</name>
    <name type="common">Polychaete worm</name>
    <dbReference type="NCBI Taxonomy" id="6347"/>
    <lineage>
        <taxon>Eukaryota</taxon>
        <taxon>Metazoa</taxon>
        <taxon>Spiralia</taxon>
        <taxon>Lophotrochozoa</taxon>
        <taxon>Annelida</taxon>
        <taxon>Polychaeta</taxon>
        <taxon>Sedentaria</taxon>
        <taxon>Canalipalpata</taxon>
        <taxon>Sabellida</taxon>
        <taxon>Oweniida</taxon>
        <taxon>Oweniidae</taxon>
        <taxon>Owenia</taxon>
    </lineage>
</organism>
<keyword evidence="5" id="KW-0812">Transmembrane</keyword>